<protein>
    <submittedName>
        <fullName evidence="4">LytTR family DNA-binding domain-containing protein</fullName>
    </submittedName>
</protein>
<keyword evidence="4" id="KW-0238">DNA-binding</keyword>
<evidence type="ECO:0000313" key="4">
    <source>
        <dbReference type="EMBL" id="MDN5202093.1"/>
    </source>
</evidence>
<dbReference type="InterPro" id="IPR046947">
    <property type="entry name" value="LytR-like"/>
</dbReference>
<dbReference type="Pfam" id="PF00072">
    <property type="entry name" value="Response_reg"/>
    <property type="match status" value="1"/>
</dbReference>
<name>A0ABT8KNT3_9BACT</name>
<dbReference type="SMART" id="SM00850">
    <property type="entry name" value="LytTR"/>
    <property type="match status" value="1"/>
</dbReference>
<comment type="caution">
    <text evidence="4">The sequence shown here is derived from an EMBL/GenBank/DDBJ whole genome shotgun (WGS) entry which is preliminary data.</text>
</comment>
<dbReference type="EMBL" id="JAUJEA010000004">
    <property type="protein sequence ID" value="MDN5202093.1"/>
    <property type="molecule type" value="Genomic_DNA"/>
</dbReference>
<dbReference type="Proteomes" id="UP001172082">
    <property type="component" value="Unassembled WGS sequence"/>
</dbReference>
<dbReference type="Gene3D" id="3.40.50.2300">
    <property type="match status" value="1"/>
</dbReference>
<dbReference type="SMART" id="SM00448">
    <property type="entry name" value="REC"/>
    <property type="match status" value="1"/>
</dbReference>
<evidence type="ECO:0000259" key="2">
    <source>
        <dbReference type="PROSITE" id="PS50110"/>
    </source>
</evidence>
<feature type="domain" description="Response regulatory" evidence="2">
    <location>
        <begin position="2"/>
        <end position="115"/>
    </location>
</feature>
<sequence length="253" mass="29025">MNVIIIEDEPGAAKNLEILLEESGRDISILTVLESVVESIEWLSENPAPDLGFFDIQLADGVSFEIFDLQQINFPVIFTTAFDEYAIQAFKVNSIDYLLKPVKLDDLTFALDKFEKLKEPKGNVDGNLLSEILTSIQQKQTTGSFLIHYKDKLIPLSVDEFAYFYIKEELVHGVTYDDKTYPLEQSLEELELRLNHSDFFRANRQYIVAKKAIKEIDFFFNGRLLLNLIPKSKEQVLISKAKAPTFKQWMKGS</sequence>
<dbReference type="SUPFAM" id="SSF52172">
    <property type="entry name" value="CheY-like"/>
    <property type="match status" value="1"/>
</dbReference>
<gene>
    <name evidence="4" type="ORF">QQ008_11985</name>
</gene>
<evidence type="ECO:0000256" key="1">
    <source>
        <dbReference type="PROSITE-ProRule" id="PRU00169"/>
    </source>
</evidence>
<reference evidence="4" key="1">
    <citation type="submission" date="2023-06" db="EMBL/GenBank/DDBJ databases">
        <title>Genomic of Parafulvivirga corallium.</title>
        <authorList>
            <person name="Wang G."/>
        </authorList>
    </citation>
    <scope>NUCLEOTIDE SEQUENCE</scope>
    <source>
        <strain evidence="4">BMA10</strain>
    </source>
</reference>
<evidence type="ECO:0000313" key="5">
    <source>
        <dbReference type="Proteomes" id="UP001172082"/>
    </source>
</evidence>
<dbReference type="PANTHER" id="PTHR37299">
    <property type="entry name" value="TRANSCRIPTIONAL REGULATOR-RELATED"/>
    <property type="match status" value="1"/>
</dbReference>
<dbReference type="InterPro" id="IPR007492">
    <property type="entry name" value="LytTR_DNA-bd_dom"/>
</dbReference>
<dbReference type="Gene3D" id="2.40.50.1020">
    <property type="entry name" value="LytTr DNA-binding domain"/>
    <property type="match status" value="1"/>
</dbReference>
<dbReference type="Pfam" id="PF04397">
    <property type="entry name" value="LytTR"/>
    <property type="match status" value="1"/>
</dbReference>
<evidence type="ECO:0000259" key="3">
    <source>
        <dbReference type="PROSITE" id="PS50930"/>
    </source>
</evidence>
<feature type="modified residue" description="4-aspartylphosphate" evidence="1">
    <location>
        <position position="55"/>
    </location>
</feature>
<dbReference type="GO" id="GO:0003677">
    <property type="term" value="F:DNA binding"/>
    <property type="evidence" value="ECO:0007669"/>
    <property type="project" value="UniProtKB-KW"/>
</dbReference>
<accession>A0ABT8KNT3</accession>
<dbReference type="PANTHER" id="PTHR37299:SF1">
    <property type="entry name" value="STAGE 0 SPORULATION PROTEIN A HOMOLOG"/>
    <property type="match status" value="1"/>
</dbReference>
<dbReference type="RefSeq" id="WP_346752120.1">
    <property type="nucleotide sequence ID" value="NZ_JAUJEA010000004.1"/>
</dbReference>
<dbReference type="PROSITE" id="PS50110">
    <property type="entry name" value="RESPONSE_REGULATORY"/>
    <property type="match status" value="1"/>
</dbReference>
<keyword evidence="5" id="KW-1185">Reference proteome</keyword>
<feature type="domain" description="HTH LytTR-type" evidence="3">
    <location>
        <begin position="177"/>
        <end position="252"/>
    </location>
</feature>
<dbReference type="InterPro" id="IPR001789">
    <property type="entry name" value="Sig_transdc_resp-reg_receiver"/>
</dbReference>
<proteinExistence type="predicted"/>
<organism evidence="4 5">
    <name type="scientific">Splendidivirga corallicola</name>
    <dbReference type="NCBI Taxonomy" id="3051826"/>
    <lineage>
        <taxon>Bacteria</taxon>
        <taxon>Pseudomonadati</taxon>
        <taxon>Bacteroidota</taxon>
        <taxon>Cytophagia</taxon>
        <taxon>Cytophagales</taxon>
        <taxon>Splendidivirgaceae</taxon>
        <taxon>Splendidivirga</taxon>
    </lineage>
</organism>
<dbReference type="InterPro" id="IPR011006">
    <property type="entry name" value="CheY-like_superfamily"/>
</dbReference>
<dbReference type="PROSITE" id="PS50930">
    <property type="entry name" value="HTH_LYTTR"/>
    <property type="match status" value="1"/>
</dbReference>
<keyword evidence="1" id="KW-0597">Phosphoprotein</keyword>